<reference evidence="2" key="1">
    <citation type="submission" date="2015-02" db="EMBL/GenBank/DDBJ databases">
        <authorList>
            <person name="Chooi Y.-H."/>
        </authorList>
    </citation>
    <scope>NUCLEOTIDE SEQUENCE [LARGE SCALE GENOMIC DNA]</scope>
    <source>
        <strain evidence="2">strain Y</strain>
    </source>
</reference>
<accession>A0A0D6JCT8</accession>
<dbReference type="AlphaFoldDB" id="A0A0D6JCT8"/>
<dbReference type="KEGG" id="fiy:BN1229_v1_0951"/>
<sequence>MPNIITANLLRTGDVVYFAGLNNWVREIGDATVAKDKDELSELEKTAQRDVESQRVISVYAMDVELVDGRPEPRSVRERIRAALGPSV</sequence>
<dbReference type="EMBL" id="LN829119">
    <property type="protein sequence ID" value="CPR16759.1"/>
    <property type="molecule type" value="Genomic_DNA"/>
</dbReference>
<evidence type="ECO:0000313" key="2">
    <source>
        <dbReference type="Proteomes" id="UP000033187"/>
    </source>
</evidence>
<organism evidence="1 2">
    <name type="scientific">Candidatus Filomicrobium marinum</name>
    <dbReference type="NCBI Taxonomy" id="1608628"/>
    <lineage>
        <taxon>Bacteria</taxon>
        <taxon>Pseudomonadati</taxon>
        <taxon>Pseudomonadota</taxon>
        <taxon>Alphaproteobacteria</taxon>
        <taxon>Hyphomicrobiales</taxon>
        <taxon>Hyphomicrobiaceae</taxon>
        <taxon>Filomicrobium</taxon>
    </lineage>
</organism>
<dbReference type="KEGG" id="fil:BN1229_v1_0948"/>
<evidence type="ECO:0000313" key="1">
    <source>
        <dbReference type="EMBL" id="CPR16759.1"/>
    </source>
</evidence>
<dbReference type="RefSeq" id="WP_046476969.1">
    <property type="nucleotide sequence ID" value="NZ_LN829118.1"/>
</dbReference>
<dbReference type="InterPro" id="IPR021270">
    <property type="entry name" value="DUF2849"/>
</dbReference>
<name>A0A0D6JCT8_9HYPH</name>
<dbReference type="Pfam" id="PF11011">
    <property type="entry name" value="DUF2849"/>
    <property type="match status" value="1"/>
</dbReference>
<gene>
    <name evidence="1" type="ORF">YBN1229_v1_0951</name>
</gene>
<evidence type="ECO:0008006" key="3">
    <source>
        <dbReference type="Google" id="ProtNLM"/>
    </source>
</evidence>
<proteinExistence type="predicted"/>
<protein>
    <recommendedName>
        <fullName evidence="3">Sulfite reductase</fullName>
    </recommendedName>
</protein>
<dbReference type="OrthoDB" id="9815695at2"/>
<dbReference type="Proteomes" id="UP000033187">
    <property type="component" value="Chromosome 1"/>
</dbReference>
<keyword evidence="2" id="KW-1185">Reference proteome</keyword>